<gene>
    <name evidence="1" type="ORF">DPMN_128665</name>
</gene>
<sequence>MLIVKIFFSSREKALLQKFSSSDADETSDYNFSFGNLFRCVCCARPRPDATESKFELVIDKLESLERALGGNQVTWNYKFSKITSV</sequence>
<protein>
    <submittedName>
        <fullName evidence="1">Uncharacterized protein</fullName>
    </submittedName>
</protein>
<dbReference type="AlphaFoldDB" id="A0A9D4H3F1"/>
<comment type="caution">
    <text evidence="1">The sequence shown here is derived from an EMBL/GenBank/DDBJ whole genome shotgun (WGS) entry which is preliminary data.</text>
</comment>
<keyword evidence="2" id="KW-1185">Reference proteome</keyword>
<dbReference type="Proteomes" id="UP000828390">
    <property type="component" value="Unassembled WGS sequence"/>
</dbReference>
<evidence type="ECO:0000313" key="2">
    <source>
        <dbReference type="Proteomes" id="UP000828390"/>
    </source>
</evidence>
<dbReference type="EMBL" id="JAIWYP010000005">
    <property type="protein sequence ID" value="KAH3826755.1"/>
    <property type="molecule type" value="Genomic_DNA"/>
</dbReference>
<organism evidence="1 2">
    <name type="scientific">Dreissena polymorpha</name>
    <name type="common">Zebra mussel</name>
    <name type="synonym">Mytilus polymorpha</name>
    <dbReference type="NCBI Taxonomy" id="45954"/>
    <lineage>
        <taxon>Eukaryota</taxon>
        <taxon>Metazoa</taxon>
        <taxon>Spiralia</taxon>
        <taxon>Lophotrochozoa</taxon>
        <taxon>Mollusca</taxon>
        <taxon>Bivalvia</taxon>
        <taxon>Autobranchia</taxon>
        <taxon>Heteroconchia</taxon>
        <taxon>Euheterodonta</taxon>
        <taxon>Imparidentia</taxon>
        <taxon>Neoheterodontei</taxon>
        <taxon>Myida</taxon>
        <taxon>Dreissenoidea</taxon>
        <taxon>Dreissenidae</taxon>
        <taxon>Dreissena</taxon>
    </lineage>
</organism>
<reference evidence="1" key="2">
    <citation type="submission" date="2020-11" db="EMBL/GenBank/DDBJ databases">
        <authorList>
            <person name="McCartney M.A."/>
            <person name="Auch B."/>
            <person name="Kono T."/>
            <person name="Mallez S."/>
            <person name="Becker A."/>
            <person name="Gohl D.M."/>
            <person name="Silverstein K.A.T."/>
            <person name="Koren S."/>
            <person name="Bechman K.B."/>
            <person name="Herman A."/>
            <person name="Abrahante J.E."/>
            <person name="Garbe J."/>
        </authorList>
    </citation>
    <scope>NUCLEOTIDE SEQUENCE</scope>
    <source>
        <strain evidence="1">Duluth1</strain>
        <tissue evidence="1">Whole animal</tissue>
    </source>
</reference>
<proteinExistence type="predicted"/>
<accession>A0A9D4H3F1</accession>
<name>A0A9D4H3F1_DREPO</name>
<reference evidence="1" key="1">
    <citation type="journal article" date="2019" name="bioRxiv">
        <title>The Genome of the Zebra Mussel, Dreissena polymorpha: A Resource for Invasive Species Research.</title>
        <authorList>
            <person name="McCartney M.A."/>
            <person name="Auch B."/>
            <person name="Kono T."/>
            <person name="Mallez S."/>
            <person name="Zhang Y."/>
            <person name="Obille A."/>
            <person name="Becker A."/>
            <person name="Abrahante J.E."/>
            <person name="Garbe J."/>
            <person name="Badalamenti J.P."/>
            <person name="Herman A."/>
            <person name="Mangelson H."/>
            <person name="Liachko I."/>
            <person name="Sullivan S."/>
            <person name="Sone E.D."/>
            <person name="Koren S."/>
            <person name="Silverstein K.A.T."/>
            <person name="Beckman K.B."/>
            <person name="Gohl D.M."/>
        </authorList>
    </citation>
    <scope>NUCLEOTIDE SEQUENCE</scope>
    <source>
        <strain evidence="1">Duluth1</strain>
        <tissue evidence="1">Whole animal</tissue>
    </source>
</reference>
<evidence type="ECO:0000313" key="1">
    <source>
        <dbReference type="EMBL" id="KAH3826755.1"/>
    </source>
</evidence>